<feature type="region of interest" description="Disordered" evidence="1">
    <location>
        <begin position="111"/>
        <end position="207"/>
    </location>
</feature>
<dbReference type="InterPro" id="IPR057670">
    <property type="entry name" value="SH3_retrovirus"/>
</dbReference>
<dbReference type="AlphaFoldDB" id="A0A371DZ99"/>
<gene>
    <name evidence="3" type="ORF">CR513_62925</name>
</gene>
<evidence type="ECO:0000256" key="1">
    <source>
        <dbReference type="SAM" id="MobiDB-lite"/>
    </source>
</evidence>
<accession>A0A371DZ99</accession>
<feature type="compositionally biased region" description="Acidic residues" evidence="1">
    <location>
        <begin position="129"/>
        <end position="149"/>
    </location>
</feature>
<organism evidence="3 4">
    <name type="scientific">Mucuna pruriens</name>
    <name type="common">Velvet bean</name>
    <name type="synonym">Dolichos pruriens</name>
    <dbReference type="NCBI Taxonomy" id="157652"/>
    <lineage>
        <taxon>Eukaryota</taxon>
        <taxon>Viridiplantae</taxon>
        <taxon>Streptophyta</taxon>
        <taxon>Embryophyta</taxon>
        <taxon>Tracheophyta</taxon>
        <taxon>Spermatophyta</taxon>
        <taxon>Magnoliopsida</taxon>
        <taxon>eudicotyledons</taxon>
        <taxon>Gunneridae</taxon>
        <taxon>Pentapetalae</taxon>
        <taxon>rosids</taxon>
        <taxon>fabids</taxon>
        <taxon>Fabales</taxon>
        <taxon>Fabaceae</taxon>
        <taxon>Papilionoideae</taxon>
        <taxon>50 kb inversion clade</taxon>
        <taxon>NPAAA clade</taxon>
        <taxon>indigoferoid/millettioid clade</taxon>
        <taxon>Phaseoleae</taxon>
        <taxon>Mucuna</taxon>
    </lineage>
</organism>
<proteinExistence type="predicted"/>
<comment type="caution">
    <text evidence="3">The sequence shown here is derived from an EMBL/GenBank/DDBJ whole genome shotgun (WGS) entry which is preliminary data.</text>
</comment>
<evidence type="ECO:0000313" key="3">
    <source>
        <dbReference type="EMBL" id="RDX57808.1"/>
    </source>
</evidence>
<feature type="domain" description="Retroviral polymerase SH3-like" evidence="2">
    <location>
        <begin position="21"/>
        <end position="80"/>
    </location>
</feature>
<dbReference type="STRING" id="157652.A0A371DZ99"/>
<feature type="compositionally biased region" description="Polar residues" evidence="1">
    <location>
        <begin position="111"/>
        <end position="120"/>
    </location>
</feature>
<dbReference type="Proteomes" id="UP000257109">
    <property type="component" value="Unassembled WGS sequence"/>
</dbReference>
<evidence type="ECO:0000313" key="4">
    <source>
        <dbReference type="Proteomes" id="UP000257109"/>
    </source>
</evidence>
<protein>
    <recommendedName>
        <fullName evidence="2">Retroviral polymerase SH3-like domain-containing protein</fullName>
    </recommendedName>
</protein>
<keyword evidence="4" id="KW-1185">Reference proteome</keyword>
<reference evidence="3" key="1">
    <citation type="submission" date="2018-05" db="EMBL/GenBank/DDBJ databases">
        <title>Draft genome of Mucuna pruriens seed.</title>
        <authorList>
            <person name="Nnadi N.E."/>
            <person name="Vos R."/>
            <person name="Hasami M.H."/>
            <person name="Devisetty U.K."/>
            <person name="Aguiy J.C."/>
        </authorList>
    </citation>
    <scope>NUCLEOTIDE SEQUENCE [LARGE SCALE GENOMIC DNA]</scope>
    <source>
        <strain evidence="3">JCA_2017</strain>
    </source>
</reference>
<sequence length="207" mass="24337">MPDKIWFGKDVKYDYLRVFGCKAFEHVPKDERAKLDIKNRQCIFIRYGHDGYDYRMYDPAEKKLVNNCYVQFMEDQTIEGIDKVKKSTPEKDNSLSEIDLVRMLVHDLDTTDNNVQNGEQHNYVGDQQLGDDFDVPLDDDAEEEQEMSQDENLGNAPEPPPVQLKRSNKQRQSSTRYTSDEYVTLIDVEEPECYQESMESEERQKAW</sequence>
<feature type="non-terminal residue" evidence="3">
    <location>
        <position position="207"/>
    </location>
</feature>
<dbReference type="OrthoDB" id="8069008at2759"/>
<name>A0A371DZ99_MUCPR</name>
<evidence type="ECO:0000259" key="2">
    <source>
        <dbReference type="Pfam" id="PF25597"/>
    </source>
</evidence>
<dbReference type="EMBL" id="QJKJ01018170">
    <property type="protein sequence ID" value="RDX57808.1"/>
    <property type="molecule type" value="Genomic_DNA"/>
</dbReference>
<dbReference type="Pfam" id="PF25597">
    <property type="entry name" value="SH3_retrovirus"/>
    <property type="match status" value="1"/>
</dbReference>